<keyword evidence="3" id="KW-0336">GPI-anchor</keyword>
<keyword evidence="11" id="KW-1133">Transmembrane helix</keyword>
<evidence type="ECO:0000256" key="8">
    <source>
        <dbReference type="ARBA" id="ARBA00023288"/>
    </source>
</evidence>
<dbReference type="InterPro" id="IPR003245">
    <property type="entry name" value="Phytocyanin_dom"/>
</dbReference>
<protein>
    <submittedName>
        <fullName evidence="14">Early nodulin-like protein 1</fullName>
    </submittedName>
</protein>
<dbReference type="InterPro" id="IPR041846">
    <property type="entry name" value="ENL_dom"/>
</dbReference>
<evidence type="ECO:0000256" key="2">
    <source>
        <dbReference type="ARBA" id="ARBA00022475"/>
    </source>
</evidence>
<dbReference type="PANTHER" id="PTHR33021:SF376">
    <property type="entry name" value="OS01G0788700 PROTEIN"/>
    <property type="match status" value="1"/>
</dbReference>
<comment type="similarity">
    <text evidence="9">Belongs to the early nodulin-like (ENODL) family.</text>
</comment>
<sequence>MATHRGLAIVLAILLTLTIAAASQFKVGGSGQWTSPNPNSMSYNDWAERTRFQVGDTLLFSYPPDKDSVLLVDRNAYNSCDTSSFIDQFKDGSTAFTFARSGPFYFISGNKDNCKKDEKLIVVVMAGRNGRTSLLAPSPSPSLPPLTSTASSPPPKGQIEVSPSTSPPSPPPPSGASSQVVGFMSTLGAAILASLFYIL</sequence>
<evidence type="ECO:0000256" key="9">
    <source>
        <dbReference type="ARBA" id="ARBA00035011"/>
    </source>
</evidence>
<keyword evidence="6" id="KW-1015">Disulfide bond</keyword>
<dbReference type="EMBL" id="LSRQ01008335">
    <property type="protein sequence ID" value="OAY63613.1"/>
    <property type="molecule type" value="Genomic_DNA"/>
</dbReference>
<comment type="caution">
    <text evidence="14">The sequence shown here is derived from an EMBL/GenBank/DDBJ whole genome shotgun (WGS) entry which is preliminary data.</text>
</comment>
<evidence type="ECO:0000256" key="10">
    <source>
        <dbReference type="SAM" id="MobiDB-lite"/>
    </source>
</evidence>
<keyword evidence="7" id="KW-0325">Glycoprotein</keyword>
<keyword evidence="2" id="KW-1003">Cell membrane</keyword>
<dbReference type="InterPro" id="IPR039391">
    <property type="entry name" value="Phytocyanin-like"/>
</dbReference>
<evidence type="ECO:0000256" key="6">
    <source>
        <dbReference type="ARBA" id="ARBA00023157"/>
    </source>
</evidence>
<dbReference type="AlphaFoldDB" id="A0A199UFT9"/>
<feature type="transmembrane region" description="Helical" evidence="11">
    <location>
        <begin position="180"/>
        <end position="198"/>
    </location>
</feature>
<evidence type="ECO:0000313" key="14">
    <source>
        <dbReference type="EMBL" id="OAY63613.1"/>
    </source>
</evidence>
<keyword evidence="11" id="KW-0812">Transmembrane</keyword>
<evidence type="ECO:0000256" key="3">
    <source>
        <dbReference type="ARBA" id="ARBA00022622"/>
    </source>
</evidence>
<proteinExistence type="inferred from homology"/>
<organism evidence="14 15">
    <name type="scientific">Ananas comosus</name>
    <name type="common">Pineapple</name>
    <name type="synonym">Ananas ananas</name>
    <dbReference type="NCBI Taxonomy" id="4615"/>
    <lineage>
        <taxon>Eukaryota</taxon>
        <taxon>Viridiplantae</taxon>
        <taxon>Streptophyta</taxon>
        <taxon>Embryophyta</taxon>
        <taxon>Tracheophyta</taxon>
        <taxon>Spermatophyta</taxon>
        <taxon>Magnoliopsida</taxon>
        <taxon>Liliopsida</taxon>
        <taxon>Poales</taxon>
        <taxon>Bromeliaceae</taxon>
        <taxon>Bromelioideae</taxon>
        <taxon>Ananas</taxon>
    </lineage>
</organism>
<reference evidence="14 15" key="1">
    <citation type="journal article" date="2016" name="DNA Res.">
        <title>The draft genome of MD-2 pineapple using hybrid error correction of long reads.</title>
        <authorList>
            <person name="Redwan R.M."/>
            <person name="Saidin A."/>
            <person name="Kumar S.V."/>
        </authorList>
    </citation>
    <scope>NUCLEOTIDE SEQUENCE [LARGE SCALE GENOMIC DNA]</scope>
    <source>
        <strain evidence="15">cv. MD2</strain>
        <tissue evidence="14">Leaf</tissue>
    </source>
</reference>
<evidence type="ECO:0000259" key="13">
    <source>
        <dbReference type="PROSITE" id="PS51485"/>
    </source>
</evidence>
<evidence type="ECO:0000256" key="4">
    <source>
        <dbReference type="ARBA" id="ARBA00022729"/>
    </source>
</evidence>
<dbReference type="GO" id="GO:0009055">
    <property type="term" value="F:electron transfer activity"/>
    <property type="evidence" value="ECO:0007669"/>
    <property type="project" value="InterPro"/>
</dbReference>
<evidence type="ECO:0000256" key="12">
    <source>
        <dbReference type="SAM" id="SignalP"/>
    </source>
</evidence>
<dbReference type="InterPro" id="IPR008972">
    <property type="entry name" value="Cupredoxin"/>
</dbReference>
<evidence type="ECO:0000256" key="1">
    <source>
        <dbReference type="ARBA" id="ARBA00004609"/>
    </source>
</evidence>
<dbReference type="Proteomes" id="UP000092600">
    <property type="component" value="Unassembled WGS sequence"/>
</dbReference>
<evidence type="ECO:0000256" key="11">
    <source>
        <dbReference type="SAM" id="Phobius"/>
    </source>
</evidence>
<evidence type="ECO:0000313" key="15">
    <source>
        <dbReference type="Proteomes" id="UP000092600"/>
    </source>
</evidence>
<dbReference type="CDD" id="cd11019">
    <property type="entry name" value="OsENODL1_like"/>
    <property type="match status" value="1"/>
</dbReference>
<feature type="signal peptide" evidence="12">
    <location>
        <begin position="1"/>
        <end position="22"/>
    </location>
</feature>
<dbReference type="GO" id="GO:0098552">
    <property type="term" value="C:side of membrane"/>
    <property type="evidence" value="ECO:0007669"/>
    <property type="project" value="UniProtKB-KW"/>
</dbReference>
<feature type="compositionally biased region" description="Pro residues" evidence="10">
    <location>
        <begin position="165"/>
        <end position="174"/>
    </location>
</feature>
<keyword evidence="4 12" id="KW-0732">Signal</keyword>
<dbReference type="PANTHER" id="PTHR33021">
    <property type="entry name" value="BLUE COPPER PROTEIN"/>
    <property type="match status" value="1"/>
</dbReference>
<evidence type="ECO:0000256" key="5">
    <source>
        <dbReference type="ARBA" id="ARBA00023136"/>
    </source>
</evidence>
<keyword evidence="8" id="KW-0449">Lipoprotein</keyword>
<keyword evidence="5 11" id="KW-0472">Membrane</keyword>
<name>A0A199UFT9_ANACO</name>
<feature type="chain" id="PRO_5008507994" evidence="12">
    <location>
        <begin position="23"/>
        <end position="199"/>
    </location>
</feature>
<dbReference type="STRING" id="4615.A0A199UFT9"/>
<feature type="region of interest" description="Disordered" evidence="10">
    <location>
        <begin position="133"/>
        <end position="178"/>
    </location>
</feature>
<dbReference type="Pfam" id="PF02298">
    <property type="entry name" value="Cu_bind_like"/>
    <property type="match status" value="1"/>
</dbReference>
<dbReference type="PROSITE" id="PS51485">
    <property type="entry name" value="PHYTOCYANIN"/>
    <property type="match status" value="1"/>
</dbReference>
<dbReference type="Gene3D" id="2.60.40.420">
    <property type="entry name" value="Cupredoxins - blue copper proteins"/>
    <property type="match status" value="1"/>
</dbReference>
<evidence type="ECO:0000256" key="7">
    <source>
        <dbReference type="ARBA" id="ARBA00023180"/>
    </source>
</evidence>
<accession>A0A199UFT9</accession>
<dbReference type="SUPFAM" id="SSF49503">
    <property type="entry name" value="Cupredoxins"/>
    <property type="match status" value="1"/>
</dbReference>
<dbReference type="FunFam" id="2.60.40.420:FF:000066">
    <property type="entry name" value="Early nodulin-like protein 9"/>
    <property type="match status" value="1"/>
</dbReference>
<feature type="domain" description="Phytocyanin" evidence="13">
    <location>
        <begin position="23"/>
        <end position="126"/>
    </location>
</feature>
<comment type="subcellular location">
    <subcellularLocation>
        <location evidence="1">Cell membrane</location>
        <topology evidence="1">Lipid-anchor</topology>
        <topology evidence="1">GPI-anchor</topology>
    </subcellularLocation>
</comment>
<dbReference type="GO" id="GO:0005886">
    <property type="term" value="C:plasma membrane"/>
    <property type="evidence" value="ECO:0007669"/>
    <property type="project" value="UniProtKB-SubCell"/>
</dbReference>
<gene>
    <name evidence="14" type="ORF">ACMD2_22323</name>
</gene>